<dbReference type="RefSeq" id="WP_350377063.1">
    <property type="nucleotide sequence ID" value="NZ_JBELQD010000021.1"/>
</dbReference>
<keyword evidence="2" id="KW-0547">Nucleotide-binding</keyword>
<dbReference type="InterPro" id="IPR008271">
    <property type="entry name" value="Ser/Thr_kinase_AS"/>
</dbReference>
<dbReference type="CDD" id="cd14014">
    <property type="entry name" value="STKc_PknB_like"/>
    <property type="match status" value="1"/>
</dbReference>
<dbReference type="SUPFAM" id="SSF56112">
    <property type="entry name" value="Protein kinase-like (PK-like)"/>
    <property type="match status" value="1"/>
</dbReference>
<evidence type="ECO:0000313" key="5">
    <source>
        <dbReference type="EMBL" id="MER2290190.1"/>
    </source>
</evidence>
<dbReference type="EMBL" id="JBELQD010000021">
    <property type="protein sequence ID" value="MER2290190.1"/>
    <property type="molecule type" value="Genomic_DNA"/>
</dbReference>
<dbReference type="InterPro" id="IPR000719">
    <property type="entry name" value="Prot_kinase_dom"/>
</dbReference>
<keyword evidence="5" id="KW-0808">Transferase</keyword>
<organism evidence="5 6">
    <name type="scientific">Methylobacterium brachiatum</name>
    <dbReference type="NCBI Taxonomy" id="269660"/>
    <lineage>
        <taxon>Bacteria</taxon>
        <taxon>Pseudomonadati</taxon>
        <taxon>Pseudomonadota</taxon>
        <taxon>Alphaproteobacteria</taxon>
        <taxon>Hyphomicrobiales</taxon>
        <taxon>Methylobacteriaceae</taxon>
        <taxon>Methylobacterium</taxon>
    </lineage>
</organism>
<keyword evidence="6" id="KW-1185">Reference proteome</keyword>
<evidence type="ECO:0000313" key="6">
    <source>
        <dbReference type="Proteomes" id="UP001432995"/>
    </source>
</evidence>
<dbReference type="Gene3D" id="1.10.510.10">
    <property type="entry name" value="Transferase(Phosphotransferase) domain 1"/>
    <property type="match status" value="1"/>
</dbReference>
<dbReference type="PROSITE" id="PS50011">
    <property type="entry name" value="PROTEIN_KINASE_DOM"/>
    <property type="match status" value="1"/>
</dbReference>
<accession>A0ABV1R5X2</accession>
<feature type="domain" description="Protein kinase" evidence="4">
    <location>
        <begin position="12"/>
        <end position="274"/>
    </location>
</feature>
<proteinExistence type="inferred from homology"/>
<keyword evidence="5" id="KW-0282">Flagellum</keyword>
<dbReference type="PANTHER" id="PTHR45832:SF22">
    <property type="entry name" value="SERINE_THREONINE-PROTEIN KINASE SAMKA-RELATED"/>
    <property type="match status" value="1"/>
</dbReference>
<dbReference type="Pfam" id="PF00069">
    <property type="entry name" value="Pkinase"/>
    <property type="match status" value="1"/>
</dbReference>
<name>A0ABV1R5X2_9HYPH</name>
<evidence type="ECO:0000256" key="2">
    <source>
        <dbReference type="ARBA" id="ARBA00022741"/>
    </source>
</evidence>
<dbReference type="PANTHER" id="PTHR45832">
    <property type="entry name" value="SERINE/THREONINE-PROTEIN KINASE SAMKA-RELATED-RELATED"/>
    <property type="match status" value="1"/>
</dbReference>
<protein>
    <submittedName>
        <fullName evidence="5">Serine/threonine-protein kinase</fullName>
        <ecNumber evidence="5">2.7.11.1</ecNumber>
    </submittedName>
</protein>
<dbReference type="GO" id="GO:0004674">
    <property type="term" value="F:protein serine/threonine kinase activity"/>
    <property type="evidence" value="ECO:0007669"/>
    <property type="project" value="UniProtKB-EC"/>
</dbReference>
<evidence type="ECO:0000259" key="4">
    <source>
        <dbReference type="PROSITE" id="PS50011"/>
    </source>
</evidence>
<comment type="similarity">
    <text evidence="1">Belongs to the protein kinase superfamily. STE Ser/Thr protein kinase family. STE20 subfamily.</text>
</comment>
<dbReference type="InterPro" id="IPR011009">
    <property type="entry name" value="Kinase-like_dom_sf"/>
</dbReference>
<keyword evidence="5" id="KW-0418">Kinase</keyword>
<evidence type="ECO:0000256" key="1">
    <source>
        <dbReference type="ARBA" id="ARBA00008874"/>
    </source>
</evidence>
<keyword evidence="5" id="KW-0966">Cell projection</keyword>
<gene>
    <name evidence="5" type="ORF">ABS770_18145</name>
</gene>
<keyword evidence="3" id="KW-0067">ATP-binding</keyword>
<dbReference type="InterPro" id="IPR051931">
    <property type="entry name" value="PAK3-like"/>
</dbReference>
<dbReference type="Proteomes" id="UP001432995">
    <property type="component" value="Unassembled WGS sequence"/>
</dbReference>
<evidence type="ECO:0000256" key="3">
    <source>
        <dbReference type="ARBA" id="ARBA00022840"/>
    </source>
</evidence>
<dbReference type="Gene3D" id="3.30.200.20">
    <property type="entry name" value="Phosphorylase Kinase, domain 1"/>
    <property type="match status" value="1"/>
</dbReference>
<dbReference type="PROSITE" id="PS00108">
    <property type="entry name" value="PROTEIN_KINASE_ST"/>
    <property type="match status" value="1"/>
</dbReference>
<keyword evidence="5" id="KW-0969">Cilium</keyword>
<comment type="caution">
    <text evidence="5">The sequence shown here is derived from an EMBL/GenBank/DDBJ whole genome shotgun (WGS) entry which is preliminary data.</text>
</comment>
<dbReference type="SMART" id="SM00220">
    <property type="entry name" value="S_TKc"/>
    <property type="match status" value="1"/>
</dbReference>
<dbReference type="EC" id="2.7.11.1" evidence="5"/>
<reference evidence="5" key="1">
    <citation type="submission" date="2024-06" db="EMBL/GenBank/DDBJ databases">
        <authorList>
            <person name="Campbell A.G."/>
        </authorList>
    </citation>
    <scope>NUCLEOTIDE SEQUENCE</scope>
    <source>
        <strain evidence="5">EM17</strain>
    </source>
</reference>
<sequence>MLKPHQRAELNFDILKEIGFDGRNSRTYVVRDHQLDAEIVAKQVAKAGFNDPAAFFAEAQALYASAHPNVVQIHYACQDADFLYLAMPYYRDGSVKGLISGGRHVTVREIVTMGCQVLTGLHNIHAKRLIHFDVKPDNILLSPRGEALLSDFGLARRMNFAGKAEQDRHYGPMYPPEAFRSDRFDRTFDIYQFGLTLYRMCVGNEAFHAQLAKFGPRIADRDAFRFAVTTGRFPNRSEFPAHVPNKLRKIVLRCIEVDPADRYQSAIDVANALAAIDDKTFDWRFTEKAGTRTWMKNENGTDLRFEVKPDQSCALYKTTNGGQPRRVRDGCRSSISEKEAQKLLGSY</sequence>